<evidence type="ECO:0000313" key="2">
    <source>
        <dbReference type="Proteomes" id="UP000199365"/>
    </source>
</evidence>
<organism evidence="1 2">
    <name type="scientific">Paraburkholderia tuberum</name>
    <dbReference type="NCBI Taxonomy" id="157910"/>
    <lineage>
        <taxon>Bacteria</taxon>
        <taxon>Pseudomonadati</taxon>
        <taxon>Pseudomonadota</taxon>
        <taxon>Betaproteobacteria</taxon>
        <taxon>Burkholderiales</taxon>
        <taxon>Burkholderiaceae</taxon>
        <taxon>Paraburkholderia</taxon>
    </lineage>
</organism>
<gene>
    <name evidence="1" type="ORF">SAMN05445850_8598</name>
</gene>
<dbReference type="Proteomes" id="UP000199365">
    <property type="component" value="Unassembled WGS sequence"/>
</dbReference>
<protein>
    <submittedName>
        <fullName evidence="1">Uncharacterized protein</fullName>
    </submittedName>
</protein>
<name>A0A1H1KL48_9BURK</name>
<dbReference type="RefSeq" id="WP_090812918.1">
    <property type="nucleotide sequence ID" value="NZ_FNKX01000005.1"/>
</dbReference>
<reference evidence="2" key="1">
    <citation type="submission" date="2016-10" db="EMBL/GenBank/DDBJ databases">
        <authorList>
            <person name="Varghese N."/>
            <person name="Submissions S."/>
        </authorList>
    </citation>
    <scope>NUCLEOTIDE SEQUENCE [LARGE SCALE GENOMIC DNA]</scope>
    <source>
        <strain evidence="2">DUS833</strain>
    </source>
</reference>
<accession>A0A1H1KL48</accession>
<evidence type="ECO:0000313" key="1">
    <source>
        <dbReference type="EMBL" id="SDR63058.1"/>
    </source>
</evidence>
<dbReference type="EMBL" id="FNKX01000005">
    <property type="protein sequence ID" value="SDR63058.1"/>
    <property type="molecule type" value="Genomic_DNA"/>
</dbReference>
<proteinExistence type="predicted"/>
<dbReference type="AlphaFoldDB" id="A0A1H1KL48"/>
<keyword evidence="2" id="KW-1185">Reference proteome</keyword>
<sequence length="72" mass="8158">MRKEDIRTIVEAAFETADSIVGARAWKTEEDASAMHDVIFWDMLTKQLPGYTVAEVLAIFEEEIQPKANRSS</sequence>